<dbReference type="EMBL" id="PYAV01000011">
    <property type="protein sequence ID" value="PSL43288.1"/>
    <property type="molecule type" value="Genomic_DNA"/>
</dbReference>
<keyword evidence="2" id="KW-1185">Reference proteome</keyword>
<evidence type="ECO:0000313" key="1">
    <source>
        <dbReference type="EMBL" id="PSL43288.1"/>
    </source>
</evidence>
<dbReference type="Proteomes" id="UP000242310">
    <property type="component" value="Unassembled WGS sequence"/>
</dbReference>
<name>A0A2P8HAN0_9BACI</name>
<organism evidence="1 2">
    <name type="scientific">Salsuginibacillus halophilus</name>
    <dbReference type="NCBI Taxonomy" id="517424"/>
    <lineage>
        <taxon>Bacteria</taxon>
        <taxon>Bacillati</taxon>
        <taxon>Bacillota</taxon>
        <taxon>Bacilli</taxon>
        <taxon>Bacillales</taxon>
        <taxon>Bacillaceae</taxon>
        <taxon>Salsuginibacillus</taxon>
    </lineage>
</organism>
<dbReference type="AlphaFoldDB" id="A0A2P8HAN0"/>
<accession>A0A2P8HAN0</accession>
<evidence type="ECO:0000313" key="2">
    <source>
        <dbReference type="Proteomes" id="UP000242310"/>
    </source>
</evidence>
<comment type="caution">
    <text evidence="1">The sequence shown here is derived from an EMBL/GenBank/DDBJ whole genome shotgun (WGS) entry which is preliminary data.</text>
</comment>
<reference evidence="1 2" key="1">
    <citation type="submission" date="2018-03" db="EMBL/GenBank/DDBJ databases">
        <title>Genomic Encyclopedia of Type Strains, Phase III (KMG-III): the genomes of soil and plant-associated and newly described type strains.</title>
        <authorList>
            <person name="Whitman W."/>
        </authorList>
    </citation>
    <scope>NUCLEOTIDE SEQUENCE [LARGE SCALE GENOMIC DNA]</scope>
    <source>
        <strain evidence="1 2">CGMCC 1.07653</strain>
    </source>
</reference>
<protein>
    <submittedName>
        <fullName evidence="1">Uncharacterized protein</fullName>
    </submittedName>
</protein>
<proteinExistence type="predicted"/>
<gene>
    <name evidence="1" type="ORF">B0H94_111113</name>
</gene>
<sequence length="64" mass="7029">MKLKNLRMIIISSMLLLTVLIGSAFSYHGYSTAVTECSNNDGIVTENQLGILAFNWSVTCDESN</sequence>